<dbReference type="AlphaFoldDB" id="A0A1M5BZB9"/>
<feature type="transmembrane region" description="Helical" evidence="1">
    <location>
        <begin position="99"/>
        <end position="119"/>
    </location>
</feature>
<dbReference type="InterPro" id="IPR000160">
    <property type="entry name" value="GGDEF_dom"/>
</dbReference>
<gene>
    <name evidence="3" type="ORF">SAMN05443575_0045</name>
</gene>
<proteinExistence type="predicted"/>
<dbReference type="GO" id="GO:0071111">
    <property type="term" value="F:cyclic-guanylate-specific phosphodiesterase activity"/>
    <property type="evidence" value="ECO:0007669"/>
    <property type="project" value="InterPro"/>
</dbReference>
<feature type="transmembrane region" description="Helical" evidence="1">
    <location>
        <begin position="139"/>
        <end position="162"/>
    </location>
</feature>
<reference evidence="3 4" key="1">
    <citation type="submission" date="2016-11" db="EMBL/GenBank/DDBJ databases">
        <authorList>
            <person name="Jaros S."/>
            <person name="Januszkiewicz K."/>
            <person name="Wedrychowicz H."/>
        </authorList>
    </citation>
    <scope>NUCLEOTIDE SEQUENCE [LARGE SCALE GENOMIC DNA]</scope>
    <source>
        <strain evidence="3 4">DSM 45627</strain>
    </source>
</reference>
<dbReference type="STRING" id="1206085.SAMN05443575_0045"/>
<protein>
    <submittedName>
        <fullName evidence="3">EAL domain, c-di-GMP-specific phosphodiesterase class I (Or its enzymatically inactive variant)</fullName>
    </submittedName>
</protein>
<feature type="transmembrane region" description="Helical" evidence="1">
    <location>
        <begin position="71"/>
        <end position="92"/>
    </location>
</feature>
<dbReference type="Pfam" id="PF00563">
    <property type="entry name" value="EAL"/>
    <property type="match status" value="1"/>
</dbReference>
<evidence type="ECO:0000256" key="1">
    <source>
        <dbReference type="SAM" id="Phobius"/>
    </source>
</evidence>
<feature type="transmembrane region" description="Helical" evidence="1">
    <location>
        <begin position="6"/>
        <end position="30"/>
    </location>
</feature>
<dbReference type="Proteomes" id="UP000186132">
    <property type="component" value="Unassembled WGS sequence"/>
</dbReference>
<evidence type="ECO:0000313" key="3">
    <source>
        <dbReference type="EMBL" id="SHF47829.1"/>
    </source>
</evidence>
<keyword evidence="1" id="KW-0812">Transmembrane</keyword>
<dbReference type="InterPro" id="IPR043128">
    <property type="entry name" value="Rev_trsase/Diguanyl_cyclase"/>
</dbReference>
<dbReference type="Gene3D" id="3.30.70.270">
    <property type="match status" value="1"/>
</dbReference>
<name>A0A1M5BZB9_9ACTN</name>
<dbReference type="PANTHER" id="PTHR33121">
    <property type="entry name" value="CYCLIC DI-GMP PHOSPHODIESTERASE PDEF"/>
    <property type="match status" value="1"/>
</dbReference>
<evidence type="ECO:0000259" key="2">
    <source>
        <dbReference type="PROSITE" id="PS50883"/>
    </source>
</evidence>
<feature type="domain" description="EAL" evidence="2">
    <location>
        <begin position="498"/>
        <end position="742"/>
    </location>
</feature>
<feature type="transmembrane region" description="Helical" evidence="1">
    <location>
        <begin position="169"/>
        <end position="187"/>
    </location>
</feature>
<keyword evidence="4" id="KW-1185">Reference proteome</keyword>
<dbReference type="EMBL" id="FQVU01000001">
    <property type="protein sequence ID" value="SHF47829.1"/>
    <property type="molecule type" value="Genomic_DNA"/>
</dbReference>
<dbReference type="Gene3D" id="3.20.20.450">
    <property type="entry name" value="EAL domain"/>
    <property type="match status" value="1"/>
</dbReference>
<dbReference type="SUPFAM" id="SSF141868">
    <property type="entry name" value="EAL domain-like"/>
    <property type="match status" value="1"/>
</dbReference>
<dbReference type="InterPro" id="IPR001633">
    <property type="entry name" value="EAL_dom"/>
</dbReference>
<dbReference type="InterPro" id="IPR035919">
    <property type="entry name" value="EAL_sf"/>
</dbReference>
<dbReference type="InterPro" id="IPR029787">
    <property type="entry name" value="Nucleotide_cyclase"/>
</dbReference>
<dbReference type="RefSeq" id="WP_073384549.1">
    <property type="nucleotide sequence ID" value="NZ_FQVU01000001.1"/>
</dbReference>
<evidence type="ECO:0000313" key="4">
    <source>
        <dbReference type="Proteomes" id="UP000186132"/>
    </source>
</evidence>
<keyword evidence="1" id="KW-0472">Membrane</keyword>
<dbReference type="PROSITE" id="PS50883">
    <property type="entry name" value="EAL"/>
    <property type="match status" value="1"/>
</dbReference>
<dbReference type="Pfam" id="PF00990">
    <property type="entry name" value="GGDEF"/>
    <property type="match status" value="1"/>
</dbReference>
<sequence>MTAELLVGANCVLAGITAFSALACAGIWAFTRPQRDFLWCALLAFVTTATLLAGAVVLARPTSVDLGTSLYVRYLLCSTTALVTVVTASRLLPGLPVRLMRGLAAAVVGCAVTVTLLWWPAGLVVRSSPTAADWPRYGALGWSTAVCAVAPVVVCALVCSVTSGWVRRLSALGGVAVIGCAVLPFLADRPDYREWTTTLDVLPGGAAILVVAARALLGTARARETLVRRQAVLVRVSQAAVTEAVDTLSRRVERELRAELHRDGVVVLVSGLDRLRVSPAAVLPSVRVQGRRQRVVARGLGPLSASTRQFVESLLRVVAAAADRASVDAEFAHRAGHDDVTGLPNLAVLRSRIEDRLCTDSASVLLAVCRLDGLGRIAAVDGPDRMHEAVATAARALRSIRRPGTTIARVDGEAFAVLEVMPGADPDGYLVARLAEIRRSAETGVAGWGGARVGAVVARPGAGAESMIKDAFAAVERAADNDGVAVFDEQLARQLRARAALTCDLLHAVERDEIEVRYQQVVVPRTRTRVSAEALARWRHRDTVMPPSLWIPIAERSGIIHDVGRHVLGVALRDQPRLQVPVAVNVSPLELTDPRFVPDVLAALGDLPPRRLTLEITESAVMADLDRCVAVLEELRARGIRIALDDFGSSYSSLGVLVDLPVDVLKLDRSFVSRIDQARGAAVVEATVALGRALGKPIVAEGVETEAQLARLVALGVDRVQGFLVGRPTTADRFNGERACPRPRAADTG</sequence>
<dbReference type="OrthoDB" id="23692at2"/>
<feature type="transmembrane region" description="Helical" evidence="1">
    <location>
        <begin position="37"/>
        <end position="59"/>
    </location>
</feature>
<dbReference type="SMART" id="SM00267">
    <property type="entry name" value="GGDEF"/>
    <property type="match status" value="1"/>
</dbReference>
<dbReference type="SMART" id="SM00052">
    <property type="entry name" value="EAL"/>
    <property type="match status" value="1"/>
</dbReference>
<organism evidence="3 4">
    <name type="scientific">Jatrophihabitans endophyticus</name>
    <dbReference type="NCBI Taxonomy" id="1206085"/>
    <lineage>
        <taxon>Bacteria</taxon>
        <taxon>Bacillati</taxon>
        <taxon>Actinomycetota</taxon>
        <taxon>Actinomycetes</taxon>
        <taxon>Jatrophihabitantales</taxon>
        <taxon>Jatrophihabitantaceae</taxon>
        <taxon>Jatrophihabitans</taxon>
    </lineage>
</organism>
<dbReference type="SUPFAM" id="SSF55073">
    <property type="entry name" value="Nucleotide cyclase"/>
    <property type="match status" value="1"/>
</dbReference>
<dbReference type="PANTHER" id="PTHR33121:SF70">
    <property type="entry name" value="SIGNALING PROTEIN YKOW"/>
    <property type="match status" value="1"/>
</dbReference>
<dbReference type="CDD" id="cd01948">
    <property type="entry name" value="EAL"/>
    <property type="match status" value="1"/>
</dbReference>
<dbReference type="InterPro" id="IPR050706">
    <property type="entry name" value="Cyclic-di-GMP_PDE-like"/>
</dbReference>
<keyword evidence="1" id="KW-1133">Transmembrane helix</keyword>
<accession>A0A1M5BZB9</accession>